<proteinExistence type="predicted"/>
<dbReference type="AlphaFoldDB" id="A0A392UKX8"/>
<sequence length="32" mass="3138">MILKASPENGSSSLAILSIVASGFSGSVPFIG</sequence>
<accession>A0A392UKX8</accession>
<dbReference type="Proteomes" id="UP000265520">
    <property type="component" value="Unassembled WGS sequence"/>
</dbReference>
<organism evidence="1 2">
    <name type="scientific">Trifolium medium</name>
    <dbReference type="NCBI Taxonomy" id="97028"/>
    <lineage>
        <taxon>Eukaryota</taxon>
        <taxon>Viridiplantae</taxon>
        <taxon>Streptophyta</taxon>
        <taxon>Embryophyta</taxon>
        <taxon>Tracheophyta</taxon>
        <taxon>Spermatophyta</taxon>
        <taxon>Magnoliopsida</taxon>
        <taxon>eudicotyledons</taxon>
        <taxon>Gunneridae</taxon>
        <taxon>Pentapetalae</taxon>
        <taxon>rosids</taxon>
        <taxon>fabids</taxon>
        <taxon>Fabales</taxon>
        <taxon>Fabaceae</taxon>
        <taxon>Papilionoideae</taxon>
        <taxon>50 kb inversion clade</taxon>
        <taxon>NPAAA clade</taxon>
        <taxon>Hologalegina</taxon>
        <taxon>IRL clade</taxon>
        <taxon>Trifolieae</taxon>
        <taxon>Trifolium</taxon>
    </lineage>
</organism>
<evidence type="ECO:0000313" key="2">
    <source>
        <dbReference type="Proteomes" id="UP000265520"/>
    </source>
</evidence>
<reference evidence="1 2" key="1">
    <citation type="journal article" date="2018" name="Front. Plant Sci.">
        <title>Red Clover (Trifolium pratense) and Zigzag Clover (T. medium) - A Picture of Genomic Similarities and Differences.</title>
        <authorList>
            <person name="Dluhosova J."/>
            <person name="Istvanek J."/>
            <person name="Nedelnik J."/>
            <person name="Repkova J."/>
        </authorList>
    </citation>
    <scope>NUCLEOTIDE SEQUENCE [LARGE SCALE GENOMIC DNA]</scope>
    <source>
        <strain evidence="2">cv. 10/8</strain>
        <tissue evidence="1">Leaf</tissue>
    </source>
</reference>
<dbReference type="EMBL" id="LXQA010857556">
    <property type="protein sequence ID" value="MCI74289.1"/>
    <property type="molecule type" value="Genomic_DNA"/>
</dbReference>
<evidence type="ECO:0000313" key="1">
    <source>
        <dbReference type="EMBL" id="MCI74289.1"/>
    </source>
</evidence>
<name>A0A392UKX8_9FABA</name>
<keyword evidence="2" id="KW-1185">Reference proteome</keyword>
<feature type="non-terminal residue" evidence="1">
    <location>
        <position position="32"/>
    </location>
</feature>
<comment type="caution">
    <text evidence="1">The sequence shown here is derived from an EMBL/GenBank/DDBJ whole genome shotgun (WGS) entry which is preliminary data.</text>
</comment>
<protein>
    <submittedName>
        <fullName evidence="1">Uncharacterized protein</fullName>
    </submittedName>
</protein>